<organism evidence="2 3">
    <name type="scientific">Paenibacillus hunanensis</name>
    <dbReference type="NCBI Taxonomy" id="539262"/>
    <lineage>
        <taxon>Bacteria</taxon>
        <taxon>Bacillati</taxon>
        <taxon>Bacillota</taxon>
        <taxon>Bacilli</taxon>
        <taxon>Bacillales</taxon>
        <taxon>Paenibacillaceae</taxon>
        <taxon>Paenibacillus</taxon>
    </lineage>
</organism>
<evidence type="ECO:0000256" key="1">
    <source>
        <dbReference type="SAM" id="SignalP"/>
    </source>
</evidence>
<gene>
    <name evidence="2" type="ORF">JOC58_003969</name>
</gene>
<keyword evidence="3" id="KW-1185">Reference proteome</keyword>
<evidence type="ECO:0000313" key="2">
    <source>
        <dbReference type="EMBL" id="MDR6246050.1"/>
    </source>
</evidence>
<reference evidence="2 3" key="1">
    <citation type="submission" date="2023-07" db="EMBL/GenBank/DDBJ databases">
        <title>Genomic Encyclopedia of Type Strains, Phase IV (KMG-IV): sequencing the most valuable type-strain genomes for metagenomic binning, comparative biology and taxonomic classification.</title>
        <authorList>
            <person name="Goeker M."/>
        </authorList>
    </citation>
    <scope>NUCLEOTIDE SEQUENCE [LARGE SCALE GENOMIC DNA]</scope>
    <source>
        <strain evidence="2 3">DSM 22170</strain>
    </source>
</reference>
<dbReference type="Pfam" id="PF14172">
    <property type="entry name" value="DUF4309"/>
    <property type="match status" value="1"/>
</dbReference>
<name>A0ABU1J477_9BACL</name>
<feature type="chain" id="PRO_5046039051" description="DUF4309 domain-containing protein" evidence="1">
    <location>
        <begin position="39"/>
        <end position="201"/>
    </location>
</feature>
<dbReference type="Proteomes" id="UP001185028">
    <property type="component" value="Unassembled WGS sequence"/>
</dbReference>
<comment type="caution">
    <text evidence="2">The sequence shown here is derived from an EMBL/GenBank/DDBJ whole genome shotgun (WGS) entry which is preliminary data.</text>
</comment>
<dbReference type="RefSeq" id="WP_188775679.1">
    <property type="nucleotide sequence ID" value="NZ_BMMB01000005.1"/>
</dbReference>
<protein>
    <recommendedName>
        <fullName evidence="4">DUF4309 domain-containing protein</fullName>
    </recommendedName>
</protein>
<dbReference type="EMBL" id="JAVDQH010000021">
    <property type="protein sequence ID" value="MDR6246050.1"/>
    <property type="molecule type" value="Genomic_DNA"/>
</dbReference>
<evidence type="ECO:0000313" key="3">
    <source>
        <dbReference type="Proteomes" id="UP001185028"/>
    </source>
</evidence>
<accession>A0ABU1J477</accession>
<dbReference type="InterPro" id="IPR025453">
    <property type="entry name" value="DUF4309"/>
</dbReference>
<feature type="signal peptide" evidence="1">
    <location>
        <begin position="1"/>
        <end position="38"/>
    </location>
</feature>
<keyword evidence="1" id="KW-0732">Signal</keyword>
<evidence type="ECO:0008006" key="4">
    <source>
        <dbReference type="Google" id="ProtNLM"/>
    </source>
</evidence>
<proteinExistence type="predicted"/>
<sequence length="201" mass="21576">MKFTSMMYKTGIALALTGVATAGSFAVSTSLTSPSAYAASTSSTASQQMTGAALLNTFYKPALKGMLPSANGNPVDKFIVGKTTRGTVVATYGKPTTSRTTASGYDIYHAEMGTPGYAMSYNSANVLKEIRYLGTQVERKQTIGSITMSVLKKTWYAPSSTSTMTTGGQKQTKLTYNRGDYKLEFIYNSPTDLDHINLLKK</sequence>